<dbReference type="InterPro" id="IPR002071">
    <property type="entry name" value="Thermonucl_AS"/>
</dbReference>
<evidence type="ECO:0000256" key="1">
    <source>
        <dbReference type="ARBA" id="ARBA00022722"/>
    </source>
</evidence>
<dbReference type="Proteomes" id="UP000681041">
    <property type="component" value="Chromosome"/>
</dbReference>
<dbReference type="InterPro" id="IPR016071">
    <property type="entry name" value="Staphylococal_nuclease_OB-fold"/>
</dbReference>
<evidence type="ECO:0000256" key="3">
    <source>
        <dbReference type="ARBA" id="ARBA00022801"/>
    </source>
</evidence>
<dbReference type="PANTHER" id="PTHR12302:SF3">
    <property type="entry name" value="SERINE_THREONINE-PROTEIN KINASE 31"/>
    <property type="match status" value="1"/>
</dbReference>
<keyword evidence="6" id="KW-1185">Reference proteome</keyword>
<evidence type="ECO:0000313" key="6">
    <source>
        <dbReference type="Proteomes" id="UP000681041"/>
    </source>
</evidence>
<accession>A0A8T8KBE1</accession>
<sequence>MLLSISIAGCVDDNSISQIPLDEVDLNISSPESLLNNSSIESEINLINESQAQIPPHYEKSGICTYVVDGDTLDVKGVGRIRLVGVNTPERGEPGYQEAKDFVKSKCLGKLIYLDIDDKKNNDRYGRVLAVVYVGNTNINAELLKKGYAEVMYIPPSEFNPYSWT</sequence>
<keyword evidence="1" id="KW-0540">Nuclease</keyword>
<reference evidence="5" key="1">
    <citation type="submission" date="2020-07" db="EMBL/GenBank/DDBJ databases">
        <title>Methanobacterium. sp. MethCan genome.</title>
        <authorList>
            <person name="Postec A."/>
            <person name="Quemeneur M."/>
        </authorList>
    </citation>
    <scope>NUCLEOTIDE SEQUENCE</scope>
    <source>
        <strain evidence="5">MethCAN</strain>
    </source>
</reference>
<dbReference type="GO" id="GO:0003676">
    <property type="term" value="F:nucleic acid binding"/>
    <property type="evidence" value="ECO:0007669"/>
    <property type="project" value="InterPro"/>
</dbReference>
<dbReference type="Gene3D" id="2.40.50.90">
    <property type="match status" value="1"/>
</dbReference>
<gene>
    <name evidence="5" type="ORF">HYG87_10035</name>
</gene>
<dbReference type="Pfam" id="PF00565">
    <property type="entry name" value="SNase"/>
    <property type="match status" value="1"/>
</dbReference>
<evidence type="ECO:0000259" key="4">
    <source>
        <dbReference type="PROSITE" id="PS50830"/>
    </source>
</evidence>
<dbReference type="PROSITE" id="PS50830">
    <property type="entry name" value="TNASE_3"/>
    <property type="match status" value="1"/>
</dbReference>
<dbReference type="InterPro" id="IPR035437">
    <property type="entry name" value="SNase_OB-fold_sf"/>
</dbReference>
<feature type="domain" description="TNase-like" evidence="4">
    <location>
        <begin position="58"/>
        <end position="165"/>
    </location>
</feature>
<evidence type="ECO:0000256" key="2">
    <source>
        <dbReference type="ARBA" id="ARBA00022759"/>
    </source>
</evidence>
<dbReference type="AlphaFoldDB" id="A0A8T8KBE1"/>
<name>A0A8T8KBE1_9EURY</name>
<dbReference type="GO" id="GO:0016787">
    <property type="term" value="F:hydrolase activity"/>
    <property type="evidence" value="ECO:0007669"/>
    <property type="project" value="UniProtKB-KW"/>
</dbReference>
<organism evidence="5 6">
    <name type="scientific">Methanobacterium alkalithermotolerans</name>
    <dbReference type="NCBI Taxonomy" id="2731220"/>
    <lineage>
        <taxon>Archaea</taxon>
        <taxon>Methanobacteriati</taxon>
        <taxon>Methanobacteriota</taxon>
        <taxon>Methanomada group</taxon>
        <taxon>Methanobacteria</taxon>
        <taxon>Methanobacteriales</taxon>
        <taxon>Methanobacteriaceae</taxon>
        <taxon>Methanobacterium</taxon>
    </lineage>
</organism>
<dbReference type="KEGG" id="meme:HYG87_10035"/>
<dbReference type="EMBL" id="CP058560">
    <property type="protein sequence ID" value="QUH24373.1"/>
    <property type="molecule type" value="Genomic_DNA"/>
</dbReference>
<keyword evidence="3" id="KW-0378">Hydrolase</keyword>
<proteinExistence type="predicted"/>
<dbReference type="SMART" id="SM00318">
    <property type="entry name" value="SNc"/>
    <property type="match status" value="1"/>
</dbReference>
<dbReference type="GO" id="GO:0004519">
    <property type="term" value="F:endonuclease activity"/>
    <property type="evidence" value="ECO:0007669"/>
    <property type="project" value="UniProtKB-KW"/>
</dbReference>
<dbReference type="PROSITE" id="PS01284">
    <property type="entry name" value="TNASE_2"/>
    <property type="match status" value="1"/>
</dbReference>
<protein>
    <submittedName>
        <fullName evidence="5">Thermonuclease family protein</fullName>
    </submittedName>
</protein>
<keyword evidence="2" id="KW-0255">Endonuclease</keyword>
<dbReference type="PANTHER" id="PTHR12302">
    <property type="entry name" value="EBNA2 BINDING PROTEIN P100"/>
    <property type="match status" value="1"/>
</dbReference>
<dbReference type="OrthoDB" id="3327at2157"/>
<dbReference type="SUPFAM" id="SSF50199">
    <property type="entry name" value="Staphylococcal nuclease"/>
    <property type="match status" value="1"/>
</dbReference>
<evidence type="ECO:0000313" key="5">
    <source>
        <dbReference type="EMBL" id="QUH24373.1"/>
    </source>
</evidence>